<name>A0A7W0CP62_9ACTN</name>
<evidence type="ECO:0000313" key="2">
    <source>
        <dbReference type="Proteomes" id="UP000530928"/>
    </source>
</evidence>
<keyword evidence="2" id="KW-1185">Reference proteome</keyword>
<accession>A0A7W0CP62</accession>
<dbReference type="Pfam" id="PF04672">
    <property type="entry name" value="Methyltransf_19"/>
    <property type="match status" value="1"/>
</dbReference>
<dbReference type="CDD" id="cd02440">
    <property type="entry name" value="AdoMet_MTases"/>
    <property type="match status" value="1"/>
</dbReference>
<sequence length="264" mass="28868">MDPLQTAVNPDIPSIARVYDYMLGGKDNFAADRAVGDQLFALNPDARAATLENRAVLVRAIRYLAAERGITQFLDIGSGLPTQQNVHQAAQAINPDARVVYVDNDPIVLAHGRALLAENDKTVVIQADMRDPASILTDPQVSAMLDFDKPVAVILCGVLHHLDDAEHPRGVVTSFMDRMPAGSHVFITHFARTGPNSEIAERILIAGIGSGRFRTAQEIEELFDGYSLAEPGVVFVPQWRPEEPIEGELEDWQRLLMGGLAEKP</sequence>
<reference evidence="1 2" key="1">
    <citation type="submission" date="2020-07" db="EMBL/GenBank/DDBJ databases">
        <title>Genomic Encyclopedia of Type Strains, Phase IV (KMG-IV): sequencing the most valuable type-strain genomes for metagenomic binning, comparative biology and taxonomic classification.</title>
        <authorList>
            <person name="Goeker M."/>
        </authorList>
    </citation>
    <scope>NUCLEOTIDE SEQUENCE [LARGE SCALE GENOMIC DNA]</scope>
    <source>
        <strain evidence="1 2">DSM 45533</strain>
    </source>
</reference>
<proteinExistence type="predicted"/>
<dbReference type="InterPro" id="IPR006764">
    <property type="entry name" value="SAM_dep_MeTrfase_SAV2177_type"/>
</dbReference>
<gene>
    <name evidence="1" type="ORF">HNR30_006092</name>
</gene>
<dbReference type="SUPFAM" id="SSF53335">
    <property type="entry name" value="S-adenosyl-L-methionine-dependent methyltransferases"/>
    <property type="match status" value="1"/>
</dbReference>
<dbReference type="AlphaFoldDB" id="A0A7W0CP62"/>
<organism evidence="1 2">
    <name type="scientific">Nonomuraea soli</name>
    <dbReference type="NCBI Taxonomy" id="1032476"/>
    <lineage>
        <taxon>Bacteria</taxon>
        <taxon>Bacillati</taxon>
        <taxon>Actinomycetota</taxon>
        <taxon>Actinomycetes</taxon>
        <taxon>Streptosporangiales</taxon>
        <taxon>Streptosporangiaceae</taxon>
        <taxon>Nonomuraea</taxon>
    </lineage>
</organism>
<dbReference type="Gene3D" id="3.40.50.150">
    <property type="entry name" value="Vaccinia Virus protein VP39"/>
    <property type="match status" value="1"/>
</dbReference>
<dbReference type="PIRSF" id="PIRSF017393">
    <property type="entry name" value="MTase_SAV2177"/>
    <property type="match status" value="1"/>
</dbReference>
<evidence type="ECO:0008006" key="3">
    <source>
        <dbReference type="Google" id="ProtNLM"/>
    </source>
</evidence>
<dbReference type="RefSeq" id="WP_181613458.1">
    <property type="nucleotide sequence ID" value="NZ_BAABAM010000004.1"/>
</dbReference>
<evidence type="ECO:0000313" key="1">
    <source>
        <dbReference type="EMBL" id="MBA2894720.1"/>
    </source>
</evidence>
<dbReference type="InterPro" id="IPR029063">
    <property type="entry name" value="SAM-dependent_MTases_sf"/>
</dbReference>
<comment type="caution">
    <text evidence="1">The sequence shown here is derived from an EMBL/GenBank/DDBJ whole genome shotgun (WGS) entry which is preliminary data.</text>
</comment>
<protein>
    <recommendedName>
        <fullName evidence="3">SAM-dependent methyltransferase</fullName>
    </recommendedName>
</protein>
<dbReference type="EMBL" id="JACDUR010000006">
    <property type="protein sequence ID" value="MBA2894720.1"/>
    <property type="molecule type" value="Genomic_DNA"/>
</dbReference>
<dbReference type="Proteomes" id="UP000530928">
    <property type="component" value="Unassembled WGS sequence"/>
</dbReference>